<feature type="region of interest" description="Disordered" evidence="1">
    <location>
        <begin position="1"/>
        <end position="60"/>
    </location>
</feature>
<dbReference type="AlphaFoldDB" id="A0AAN8F8P0"/>
<evidence type="ECO:0000313" key="3">
    <source>
        <dbReference type="Proteomes" id="UP001331761"/>
    </source>
</evidence>
<sequence length="60" mass="6605">MMPRKRDEESKESKASAPSASLKTPMDAQIRRDPLSANPSDAIDKKRTPTLGGEDHLENV</sequence>
<comment type="caution">
    <text evidence="2">The sequence shown here is derived from an EMBL/GenBank/DDBJ whole genome shotgun (WGS) entry which is preliminary data.</text>
</comment>
<dbReference type="Proteomes" id="UP001331761">
    <property type="component" value="Unassembled WGS sequence"/>
</dbReference>
<dbReference type="EMBL" id="WIXE01017639">
    <property type="protein sequence ID" value="KAK5971559.1"/>
    <property type="molecule type" value="Genomic_DNA"/>
</dbReference>
<accession>A0AAN8F8P0</accession>
<protein>
    <submittedName>
        <fullName evidence="2">Uncharacterized protein</fullName>
    </submittedName>
</protein>
<feature type="compositionally biased region" description="Basic and acidic residues" evidence="1">
    <location>
        <begin position="42"/>
        <end position="60"/>
    </location>
</feature>
<evidence type="ECO:0000256" key="1">
    <source>
        <dbReference type="SAM" id="MobiDB-lite"/>
    </source>
</evidence>
<evidence type="ECO:0000313" key="2">
    <source>
        <dbReference type="EMBL" id="KAK5971559.1"/>
    </source>
</evidence>
<keyword evidence="3" id="KW-1185">Reference proteome</keyword>
<proteinExistence type="predicted"/>
<name>A0AAN8F8P0_TRICO</name>
<feature type="non-terminal residue" evidence="2">
    <location>
        <position position="60"/>
    </location>
</feature>
<feature type="compositionally biased region" description="Basic and acidic residues" evidence="1">
    <location>
        <begin position="1"/>
        <end position="14"/>
    </location>
</feature>
<organism evidence="2 3">
    <name type="scientific">Trichostrongylus colubriformis</name>
    <name type="common">Black scour worm</name>
    <dbReference type="NCBI Taxonomy" id="6319"/>
    <lineage>
        <taxon>Eukaryota</taxon>
        <taxon>Metazoa</taxon>
        <taxon>Ecdysozoa</taxon>
        <taxon>Nematoda</taxon>
        <taxon>Chromadorea</taxon>
        <taxon>Rhabditida</taxon>
        <taxon>Rhabditina</taxon>
        <taxon>Rhabditomorpha</taxon>
        <taxon>Strongyloidea</taxon>
        <taxon>Trichostrongylidae</taxon>
        <taxon>Trichostrongylus</taxon>
    </lineage>
</organism>
<reference evidence="2 3" key="1">
    <citation type="submission" date="2019-10" db="EMBL/GenBank/DDBJ databases">
        <title>Assembly and Annotation for the nematode Trichostrongylus colubriformis.</title>
        <authorList>
            <person name="Martin J."/>
        </authorList>
    </citation>
    <scope>NUCLEOTIDE SEQUENCE [LARGE SCALE GENOMIC DNA]</scope>
    <source>
        <strain evidence="2">G859</strain>
        <tissue evidence="2">Whole worm</tissue>
    </source>
</reference>
<gene>
    <name evidence="2" type="ORF">GCK32_021464</name>
</gene>